<evidence type="ECO:0000313" key="3">
    <source>
        <dbReference type="EMBL" id="OAF66356.1"/>
    </source>
</evidence>
<protein>
    <recommendedName>
        <fullName evidence="2">SBNO alpha/beta domain-containing protein</fullName>
    </recommendedName>
</protein>
<reference evidence="3 4" key="1">
    <citation type="submission" date="2016-04" db="EMBL/GenBank/DDBJ databases">
        <title>The genome of Intoshia linei affirms orthonectids as highly simplified spiralians.</title>
        <authorList>
            <person name="Mikhailov K.V."/>
            <person name="Slusarev G.S."/>
            <person name="Nikitin M.A."/>
            <person name="Logacheva M.D."/>
            <person name="Penin A."/>
            <person name="Aleoshin V."/>
            <person name="Panchin Y.V."/>
        </authorList>
    </citation>
    <scope>NUCLEOTIDE SEQUENCE [LARGE SCALE GENOMIC DNA]</scope>
    <source>
        <strain evidence="3">Intl2013</strain>
        <tissue evidence="3">Whole animal</tissue>
    </source>
</reference>
<accession>A0A177AWI8</accession>
<sequence>DIGSDSDKVDIIKTKVFSGVYSGSQTKIYLHELHVQRGMNWKIVCGVCKESISDLDGFYILKSDINTKKIIIYAKFVDKNISNDSKCIIYRPNTGKCNKKMKLDAMKRNYVKIDNEKAKTYWEWFYEASSIQCIHKFRKGACRQLKMGMKCENGMRFRTYNVLSGSVLSVWKTIEKSLFRMNYDAKIQIVRLVTTSDKRVVGCLIPNSVLNVLETMLEEESKSTKILALQREIKSEEKTQIVPKSSRDEESPLKINKNKKKFMRSSSEASDCESDENSESDDDSDILSISSMNDE</sequence>
<dbReference type="Pfam" id="PF25373">
    <property type="entry name" value="SBNO"/>
    <property type="match status" value="1"/>
</dbReference>
<dbReference type="GO" id="GO:0031490">
    <property type="term" value="F:chromatin DNA binding"/>
    <property type="evidence" value="ECO:0007669"/>
    <property type="project" value="TreeGrafter"/>
</dbReference>
<dbReference type="PANTHER" id="PTHR12706:SF30">
    <property type="entry name" value="PROTEIN STRAWBERRY NOTCH-RELATED"/>
    <property type="match status" value="1"/>
</dbReference>
<proteinExistence type="predicted"/>
<feature type="compositionally biased region" description="Basic and acidic residues" evidence="1">
    <location>
        <begin position="238"/>
        <end position="252"/>
    </location>
</feature>
<feature type="compositionally biased region" description="Low complexity" evidence="1">
    <location>
        <begin position="286"/>
        <end position="295"/>
    </location>
</feature>
<dbReference type="GO" id="GO:0042393">
    <property type="term" value="F:histone binding"/>
    <property type="evidence" value="ECO:0007669"/>
    <property type="project" value="TreeGrafter"/>
</dbReference>
<comment type="caution">
    <text evidence="3">The sequence shown here is derived from an EMBL/GenBank/DDBJ whole genome shotgun (WGS) entry which is preliminary data.</text>
</comment>
<evidence type="ECO:0000313" key="4">
    <source>
        <dbReference type="Proteomes" id="UP000078046"/>
    </source>
</evidence>
<evidence type="ECO:0000256" key="1">
    <source>
        <dbReference type="SAM" id="MobiDB-lite"/>
    </source>
</evidence>
<name>A0A177AWI8_9BILA</name>
<dbReference type="InterPro" id="IPR026741">
    <property type="entry name" value="SNO"/>
</dbReference>
<feature type="non-terminal residue" evidence="3">
    <location>
        <position position="1"/>
    </location>
</feature>
<feature type="region of interest" description="Disordered" evidence="1">
    <location>
        <begin position="238"/>
        <end position="295"/>
    </location>
</feature>
<dbReference type="GO" id="GO:0006355">
    <property type="term" value="P:regulation of DNA-templated transcription"/>
    <property type="evidence" value="ECO:0007669"/>
    <property type="project" value="InterPro"/>
</dbReference>
<keyword evidence="4" id="KW-1185">Reference proteome</keyword>
<dbReference type="GO" id="GO:0005634">
    <property type="term" value="C:nucleus"/>
    <property type="evidence" value="ECO:0007669"/>
    <property type="project" value="TreeGrafter"/>
</dbReference>
<dbReference type="AlphaFoldDB" id="A0A177AWI8"/>
<organism evidence="3 4">
    <name type="scientific">Intoshia linei</name>
    <dbReference type="NCBI Taxonomy" id="1819745"/>
    <lineage>
        <taxon>Eukaryota</taxon>
        <taxon>Metazoa</taxon>
        <taxon>Spiralia</taxon>
        <taxon>Lophotrochozoa</taxon>
        <taxon>Mesozoa</taxon>
        <taxon>Orthonectida</taxon>
        <taxon>Rhopaluridae</taxon>
        <taxon>Intoshia</taxon>
    </lineage>
</organism>
<dbReference type="OrthoDB" id="421838at2759"/>
<dbReference type="InterPro" id="IPR057332">
    <property type="entry name" value="SBNO_a/b_dom"/>
</dbReference>
<feature type="domain" description="SBNO alpha/beta" evidence="2">
    <location>
        <begin position="39"/>
        <end position="156"/>
    </location>
</feature>
<feature type="compositionally biased region" description="Acidic residues" evidence="1">
    <location>
        <begin position="270"/>
        <end position="285"/>
    </location>
</feature>
<gene>
    <name evidence="3" type="ORF">A3Q56_05930</name>
</gene>
<dbReference type="Proteomes" id="UP000078046">
    <property type="component" value="Unassembled WGS sequence"/>
</dbReference>
<dbReference type="PANTHER" id="PTHR12706">
    <property type="entry name" value="STRAWBERRY NOTCH-RELATED"/>
    <property type="match status" value="1"/>
</dbReference>
<dbReference type="EMBL" id="LWCA01000957">
    <property type="protein sequence ID" value="OAF66356.1"/>
    <property type="molecule type" value="Genomic_DNA"/>
</dbReference>
<evidence type="ECO:0000259" key="2">
    <source>
        <dbReference type="Pfam" id="PF25373"/>
    </source>
</evidence>